<feature type="domain" description="N-acetyltransferase" evidence="3">
    <location>
        <begin position="19"/>
        <end position="167"/>
    </location>
</feature>
<dbReference type="Pfam" id="PF00583">
    <property type="entry name" value="Acetyltransf_1"/>
    <property type="match status" value="1"/>
</dbReference>
<keyword evidence="2" id="KW-0012">Acyltransferase</keyword>
<dbReference type="eggNOG" id="COG0456">
    <property type="taxonomic scope" value="Bacteria"/>
</dbReference>
<reference evidence="4" key="1">
    <citation type="submission" date="2010-05" db="EMBL/GenBank/DDBJ databases">
        <title>The draft genome of Desulfonatronospira thiodismutans ASO3-1.</title>
        <authorList>
            <consortium name="US DOE Joint Genome Institute (JGI-PGF)"/>
            <person name="Lucas S."/>
            <person name="Copeland A."/>
            <person name="Lapidus A."/>
            <person name="Cheng J.-F."/>
            <person name="Bruce D."/>
            <person name="Goodwin L."/>
            <person name="Pitluck S."/>
            <person name="Chertkov O."/>
            <person name="Brettin T."/>
            <person name="Detter J.C."/>
            <person name="Han C."/>
            <person name="Land M.L."/>
            <person name="Hauser L."/>
            <person name="Kyrpides N."/>
            <person name="Mikhailova N."/>
            <person name="Muyzer G."/>
            <person name="Woyke T."/>
        </authorList>
    </citation>
    <scope>NUCLEOTIDE SEQUENCE [LARGE SCALE GENOMIC DNA]</scope>
    <source>
        <strain evidence="4">ASO3-1</strain>
    </source>
</reference>
<dbReference type="SUPFAM" id="SSF55729">
    <property type="entry name" value="Acyl-CoA N-acyltransferases (Nat)"/>
    <property type="match status" value="1"/>
</dbReference>
<dbReference type="PANTHER" id="PTHR42919">
    <property type="entry name" value="N-ALPHA-ACETYLTRANSFERASE"/>
    <property type="match status" value="1"/>
</dbReference>
<evidence type="ECO:0000313" key="5">
    <source>
        <dbReference type="Proteomes" id="UP000005496"/>
    </source>
</evidence>
<organism evidence="4 5">
    <name type="scientific">Desulfonatronospira thiodismutans ASO3-1</name>
    <dbReference type="NCBI Taxonomy" id="555779"/>
    <lineage>
        <taxon>Bacteria</taxon>
        <taxon>Pseudomonadati</taxon>
        <taxon>Thermodesulfobacteriota</taxon>
        <taxon>Desulfovibrionia</taxon>
        <taxon>Desulfovibrionales</taxon>
        <taxon>Desulfonatronovibrionaceae</taxon>
        <taxon>Desulfonatronospira</taxon>
    </lineage>
</organism>
<dbReference type="InterPro" id="IPR016181">
    <property type="entry name" value="Acyl_CoA_acyltransferase"/>
</dbReference>
<name>D6SPD2_9BACT</name>
<keyword evidence="5" id="KW-1185">Reference proteome</keyword>
<gene>
    <name evidence="4" type="ORF">Dthio_PD1980</name>
</gene>
<dbReference type="InterPro" id="IPR000182">
    <property type="entry name" value="GNAT_dom"/>
</dbReference>
<dbReference type="EMBL" id="ACJN02000002">
    <property type="protein sequence ID" value="EFI34608.1"/>
    <property type="molecule type" value="Genomic_DNA"/>
</dbReference>
<evidence type="ECO:0000313" key="4">
    <source>
        <dbReference type="EMBL" id="EFI34608.1"/>
    </source>
</evidence>
<dbReference type="CDD" id="cd04301">
    <property type="entry name" value="NAT_SF"/>
    <property type="match status" value="1"/>
</dbReference>
<evidence type="ECO:0000256" key="1">
    <source>
        <dbReference type="ARBA" id="ARBA00022679"/>
    </source>
</evidence>
<keyword evidence="1" id="KW-0808">Transferase</keyword>
<accession>D6SPD2</accession>
<protein>
    <submittedName>
        <fullName evidence="4">GCN5-related N-acetyltransferase</fullName>
    </submittedName>
</protein>
<dbReference type="InterPro" id="IPR051556">
    <property type="entry name" value="N-term/lysine_N-AcTrnsfr"/>
</dbReference>
<proteinExistence type="predicted"/>
<dbReference type="Proteomes" id="UP000005496">
    <property type="component" value="Unassembled WGS sequence"/>
</dbReference>
<evidence type="ECO:0000259" key="3">
    <source>
        <dbReference type="PROSITE" id="PS51186"/>
    </source>
</evidence>
<dbReference type="PROSITE" id="PS51186">
    <property type="entry name" value="GNAT"/>
    <property type="match status" value="1"/>
</dbReference>
<comment type="caution">
    <text evidence="4">The sequence shown here is derived from an EMBL/GenBank/DDBJ whole genome shotgun (WGS) entry which is preliminary data.</text>
</comment>
<dbReference type="GO" id="GO:0016747">
    <property type="term" value="F:acyltransferase activity, transferring groups other than amino-acyl groups"/>
    <property type="evidence" value="ECO:0007669"/>
    <property type="project" value="InterPro"/>
</dbReference>
<dbReference type="PANTHER" id="PTHR42919:SF8">
    <property type="entry name" value="N-ALPHA-ACETYLTRANSFERASE 50"/>
    <property type="match status" value="1"/>
</dbReference>
<dbReference type="AlphaFoldDB" id="D6SPD2"/>
<evidence type="ECO:0000256" key="2">
    <source>
        <dbReference type="ARBA" id="ARBA00023315"/>
    </source>
</evidence>
<sequence length="169" mass="19175">MVENFEKVQSQAQIKRTSLLARKIWQEHYTPIIGIEQVEYMLKNFQSPEAISDQLQNGAVYYLVVSAGEDSGYLALEPDPEMASAKLSKIYVLKDKRRCGLGRKTLEFAEMLCRDMGVKDLWLTVNRHNHAAIAFYRQEGFTAAETVVQDIGGGFVMDDYKMVKSLSRG</sequence>
<dbReference type="Gene3D" id="3.40.630.30">
    <property type="match status" value="1"/>
</dbReference>